<proteinExistence type="predicted"/>
<dbReference type="PROSITE" id="PS51257">
    <property type="entry name" value="PROKAR_LIPOPROTEIN"/>
    <property type="match status" value="1"/>
</dbReference>
<evidence type="ECO:0000256" key="2">
    <source>
        <dbReference type="SAM" id="SignalP"/>
    </source>
</evidence>
<evidence type="ECO:0000256" key="1">
    <source>
        <dbReference type="SAM" id="MobiDB-lite"/>
    </source>
</evidence>
<gene>
    <name evidence="3" type="ORF">FRD01_16190</name>
</gene>
<dbReference type="Proteomes" id="UP000321595">
    <property type="component" value="Chromosome"/>
</dbReference>
<accession>A0A5B8XUY0</accession>
<dbReference type="AlphaFoldDB" id="A0A5B8XUY0"/>
<evidence type="ECO:0000313" key="4">
    <source>
        <dbReference type="Proteomes" id="UP000321595"/>
    </source>
</evidence>
<evidence type="ECO:0000313" key="3">
    <source>
        <dbReference type="EMBL" id="QED28748.1"/>
    </source>
</evidence>
<sequence length="312" mass="34042">MKFSIVLVVAFALAACSKPAADQETRPDPAPVEGPQETAPEPESAPSTAPTTQGTQTVTDAAIAARVAEATKRLEGTEAGRLILASINAHGGLDAWFKGGDLKFRFTYHPIGKDPNDTRQTVDIWSSRAVHNVVDKEVSYGWDGQQAWLKPADANAGTNPRFWSLTPFYFVAIPFVLADAGTVLEPAGTQEFEGVQWELVKASFEAGVGDAPDDFYVVYIHPETRRVGGVRYIVSYPGFFPDGGHSPEKWMSYDGAQEVGGITFPETFRTFEWDGKTHGELKTNTKMHEVSWVPRGETSFEVPEAAKVLEGF</sequence>
<reference evidence="3 4" key="1">
    <citation type="submission" date="2019-08" db="EMBL/GenBank/DDBJ databases">
        <authorList>
            <person name="Liang Q."/>
        </authorList>
    </citation>
    <scope>NUCLEOTIDE SEQUENCE [LARGE SCALE GENOMIC DNA]</scope>
    <source>
        <strain evidence="3 4">V1718</strain>
    </source>
</reference>
<feature type="region of interest" description="Disordered" evidence="1">
    <location>
        <begin position="19"/>
        <end position="55"/>
    </location>
</feature>
<dbReference type="EMBL" id="CP042467">
    <property type="protein sequence ID" value="QED28748.1"/>
    <property type="molecule type" value="Genomic_DNA"/>
</dbReference>
<dbReference type="KEGG" id="bbae:FRD01_16190"/>
<dbReference type="RefSeq" id="WP_146961456.1">
    <property type="nucleotide sequence ID" value="NZ_CP042467.1"/>
</dbReference>
<feature type="chain" id="PRO_5023146189" evidence="2">
    <location>
        <begin position="21"/>
        <end position="312"/>
    </location>
</feature>
<keyword evidence="2" id="KW-0732">Signal</keyword>
<dbReference type="OrthoDB" id="282859at2"/>
<feature type="compositionally biased region" description="Low complexity" evidence="1">
    <location>
        <begin position="37"/>
        <end position="55"/>
    </location>
</feature>
<feature type="signal peptide" evidence="2">
    <location>
        <begin position="1"/>
        <end position="20"/>
    </location>
</feature>
<keyword evidence="4" id="KW-1185">Reference proteome</keyword>
<protein>
    <submittedName>
        <fullName evidence="3">Uncharacterized protein</fullName>
    </submittedName>
</protein>
<organism evidence="3 4">
    <name type="scientific">Microvenator marinus</name>
    <dbReference type="NCBI Taxonomy" id="2600177"/>
    <lineage>
        <taxon>Bacteria</taxon>
        <taxon>Deltaproteobacteria</taxon>
        <taxon>Bradymonadales</taxon>
        <taxon>Microvenatoraceae</taxon>
        <taxon>Microvenator</taxon>
    </lineage>
</organism>
<name>A0A5B8XUY0_9DELT</name>